<sequence>MRWILKYDPKSPKIYAIRVELGSNIERSLWTLKSFIRCYALLCNRDFDRSVFGSGKKDLPFMSRILMSYEPNELKIICLINEQEECDRLFNMIENALNYITIKENGSRNIIDRKKEEEILSECSSTH</sequence>
<evidence type="ECO:0000313" key="1">
    <source>
        <dbReference type="EMBL" id="AAY81200.1"/>
    </source>
</evidence>
<dbReference type="Proteomes" id="UP000001018">
    <property type="component" value="Chromosome"/>
</dbReference>
<reference evidence="1 2" key="1">
    <citation type="journal article" date="2005" name="J. Bacteriol.">
        <title>The genome of Sulfolobus acidocaldarius, a model organism of the Crenarchaeota.</title>
        <authorList>
            <person name="Chen L."/>
            <person name="Brugger K."/>
            <person name="Skovgaard M."/>
            <person name="Redder P."/>
            <person name="She Q."/>
            <person name="Torarinsson E."/>
            <person name="Greve B."/>
            <person name="Awayez M."/>
            <person name="Zibat A."/>
            <person name="Klenk H.-P."/>
            <person name="Garrett R.A."/>
        </authorList>
    </citation>
    <scope>NUCLEOTIDE SEQUENCE [LARGE SCALE GENOMIC DNA]</scope>
    <source>
        <strain evidence="2">ATCC 33909 / DSM 639 / JCM 8929 / NBRC 15157 / NCIMB 11770</strain>
    </source>
</reference>
<protein>
    <submittedName>
        <fullName evidence="1">Uncharacterized protein</fullName>
    </submittedName>
</protein>
<evidence type="ECO:0000313" key="2">
    <source>
        <dbReference type="Proteomes" id="UP000001018"/>
    </source>
</evidence>
<dbReference type="EMBL" id="CP000077">
    <property type="protein sequence ID" value="AAY81200.1"/>
    <property type="molecule type" value="Genomic_DNA"/>
</dbReference>
<organism evidence="1 2">
    <name type="scientific">Sulfolobus acidocaldarius (strain ATCC 33909 / DSM 639 / JCM 8929 / NBRC 15157 / NCIMB 11770)</name>
    <dbReference type="NCBI Taxonomy" id="330779"/>
    <lineage>
        <taxon>Archaea</taxon>
        <taxon>Thermoproteota</taxon>
        <taxon>Thermoprotei</taxon>
        <taxon>Sulfolobales</taxon>
        <taxon>Sulfolobaceae</taxon>
        <taxon>Sulfolobus</taxon>
    </lineage>
</organism>
<dbReference type="GeneID" id="14552398"/>
<dbReference type="PATRIC" id="fig|330779.12.peg.1851"/>
<proteinExistence type="predicted"/>
<dbReference type="STRING" id="330779.Saci_1897"/>
<dbReference type="AlphaFoldDB" id="Q4J7N1"/>
<dbReference type="HOGENOM" id="CLU_2021607_0_0_2"/>
<name>Q4J7N1_SULAC</name>
<accession>Q4J7N1</accession>
<gene>
    <name evidence="1" type="ordered locus">Saci_1897</name>
</gene>
<dbReference type="KEGG" id="sai:Saci_1897"/>
<dbReference type="RefSeq" id="WP_011278702.1">
    <property type="nucleotide sequence ID" value="NC_007181.1"/>
</dbReference>
<keyword evidence="2" id="KW-1185">Reference proteome</keyword>